<dbReference type="PROSITE" id="PS51845">
    <property type="entry name" value="PDEASE_I_2"/>
    <property type="match status" value="1"/>
</dbReference>
<keyword evidence="2 3" id="KW-0378">Hydrolase</keyword>
<sequence>MDQEGLELDLESPLQKVINLLRQLGEREGDAEFQEQIDVAAQFLSRSKLSELFLPQSLQVVDGQHTNSEELVQITQLVVNNHQANDSIDAGELLAPGVAGDRAALEKMREQVLRNASKVKFTTAALSTFAVAKPADAAASAPPDDRGAMRTFLSMGPEAALQDERLRTLERHMSSWDFNEHTIFGMADLLGPDLLFFMMEHACRQFGLFDALKIDAQKLYNLCGRIVAGYNDHPYHNWIHACDVLHGIFWLLSQKMSNVNESEGRFEASPAMRRTGAGVRTSKHREGGRDRHSFGQKHGARASVPLGRGRGESQPAHSRSSQELGRSMSGVIDVHRTSCRAQGHIWKAMSKNSIFAALLGAAFHDINHDGYNNAFHVSIASQLALTYNDKSVLENMHTSVGLSLMLHADSDVLDHLSTKARQEFRSLTVNMIMGTDLAVHFEQLAQFQMKIELGFQLQGDNNDLAVFLPNLLHAADLGSTARPPPLYYDWMQRVFQEFFRQGNEQKRRGLEVTPFMDRDTASITKAQQGFIKFICQPVFVALVGCIPAVQRCVDHCAQNVAMLQALEKAAFSTDKIMSTPLRVLVPSQWGDTPPIPQPSLQVRRPPMEPLEA</sequence>
<dbReference type="AlphaFoldDB" id="A0A7S3FBZ8"/>
<gene>
    <name evidence="6" type="ORF">HERI1096_LOCUS31628</name>
</gene>
<dbReference type="SUPFAM" id="SSF109604">
    <property type="entry name" value="HD-domain/PDEase-like"/>
    <property type="match status" value="1"/>
</dbReference>
<dbReference type="PROSITE" id="PS00126">
    <property type="entry name" value="PDEASE_I_1"/>
    <property type="match status" value="1"/>
</dbReference>
<feature type="region of interest" description="Disordered" evidence="4">
    <location>
        <begin position="588"/>
        <end position="612"/>
    </location>
</feature>
<evidence type="ECO:0000256" key="1">
    <source>
        <dbReference type="ARBA" id="ARBA00022723"/>
    </source>
</evidence>
<dbReference type="InterPro" id="IPR036971">
    <property type="entry name" value="PDEase_catalytic_dom_sf"/>
</dbReference>
<protein>
    <recommendedName>
        <fullName evidence="3">Phosphodiesterase</fullName>
        <ecNumber evidence="3">3.1.4.-</ecNumber>
    </recommendedName>
</protein>
<evidence type="ECO:0000256" key="2">
    <source>
        <dbReference type="ARBA" id="ARBA00022801"/>
    </source>
</evidence>
<reference evidence="6" key="1">
    <citation type="submission" date="2021-01" db="EMBL/GenBank/DDBJ databases">
        <authorList>
            <person name="Corre E."/>
            <person name="Pelletier E."/>
            <person name="Niang G."/>
            <person name="Scheremetjew M."/>
            <person name="Finn R."/>
            <person name="Kale V."/>
            <person name="Holt S."/>
            <person name="Cochrane G."/>
            <person name="Meng A."/>
            <person name="Brown T."/>
            <person name="Cohen L."/>
        </authorList>
    </citation>
    <scope>NUCLEOTIDE SEQUENCE</scope>
    <source>
        <strain evidence="6">CCMP281</strain>
    </source>
</reference>
<evidence type="ECO:0000313" key="6">
    <source>
        <dbReference type="EMBL" id="CAE0137223.1"/>
    </source>
</evidence>
<organism evidence="6">
    <name type="scientific">Haptolina ericina</name>
    <dbReference type="NCBI Taxonomy" id="156174"/>
    <lineage>
        <taxon>Eukaryota</taxon>
        <taxon>Haptista</taxon>
        <taxon>Haptophyta</taxon>
        <taxon>Prymnesiophyceae</taxon>
        <taxon>Prymnesiales</taxon>
        <taxon>Prymnesiaceae</taxon>
        <taxon>Haptolina</taxon>
    </lineage>
</organism>
<dbReference type="EMBL" id="HBHX01057334">
    <property type="protein sequence ID" value="CAE0137223.1"/>
    <property type="molecule type" value="Transcribed_RNA"/>
</dbReference>
<keyword evidence="1 3" id="KW-0479">Metal-binding</keyword>
<dbReference type="PANTHER" id="PTHR11347">
    <property type="entry name" value="CYCLIC NUCLEOTIDE PHOSPHODIESTERASE"/>
    <property type="match status" value="1"/>
</dbReference>
<feature type="domain" description="PDEase" evidence="5">
    <location>
        <begin position="157"/>
        <end position="570"/>
    </location>
</feature>
<dbReference type="InterPro" id="IPR002073">
    <property type="entry name" value="PDEase_catalytic_dom"/>
</dbReference>
<dbReference type="GO" id="GO:0004114">
    <property type="term" value="F:3',5'-cyclic-nucleotide phosphodiesterase activity"/>
    <property type="evidence" value="ECO:0007669"/>
    <property type="project" value="InterPro"/>
</dbReference>
<feature type="region of interest" description="Disordered" evidence="4">
    <location>
        <begin position="263"/>
        <end position="327"/>
    </location>
</feature>
<evidence type="ECO:0000256" key="4">
    <source>
        <dbReference type="SAM" id="MobiDB-lite"/>
    </source>
</evidence>
<evidence type="ECO:0000256" key="3">
    <source>
        <dbReference type="RuleBase" id="RU363067"/>
    </source>
</evidence>
<feature type="compositionally biased region" description="Polar residues" evidence="4">
    <location>
        <begin position="315"/>
        <end position="324"/>
    </location>
</feature>
<feature type="compositionally biased region" description="Basic and acidic residues" evidence="4">
    <location>
        <begin position="284"/>
        <end position="293"/>
    </location>
</feature>
<proteinExistence type="inferred from homology"/>
<dbReference type="GO" id="GO:0007165">
    <property type="term" value="P:signal transduction"/>
    <property type="evidence" value="ECO:0007669"/>
    <property type="project" value="InterPro"/>
</dbReference>
<name>A0A7S3FBZ8_9EUKA</name>
<dbReference type="GO" id="GO:0046872">
    <property type="term" value="F:metal ion binding"/>
    <property type="evidence" value="ECO:0007669"/>
    <property type="project" value="UniProtKB-KW"/>
</dbReference>
<dbReference type="Gene3D" id="1.10.1300.10">
    <property type="entry name" value="3'5'-cyclic nucleotide phosphodiesterase, catalytic domain"/>
    <property type="match status" value="1"/>
</dbReference>
<comment type="similarity">
    <text evidence="3">Belongs to the cyclic nucleotide phosphodiesterase family.</text>
</comment>
<comment type="cofactor">
    <cofactor evidence="3">
        <name>a divalent metal cation</name>
        <dbReference type="ChEBI" id="CHEBI:60240"/>
    </cofactor>
    <text evidence="3">Binds 2 divalent metal cations per subunit. Site 1 may preferentially bind zinc ions, while site 2 has a preference for magnesium and/or manganese ions.</text>
</comment>
<evidence type="ECO:0000259" key="5">
    <source>
        <dbReference type="PROSITE" id="PS51845"/>
    </source>
</evidence>
<dbReference type="InterPro" id="IPR023174">
    <property type="entry name" value="PDEase_CS"/>
</dbReference>
<dbReference type="EC" id="3.1.4.-" evidence="3"/>
<accession>A0A7S3FBZ8</accession>
<dbReference type="Pfam" id="PF00233">
    <property type="entry name" value="PDEase_I"/>
    <property type="match status" value="1"/>
</dbReference>